<dbReference type="Proteomes" id="UP000292118">
    <property type="component" value="Chromosome"/>
</dbReference>
<dbReference type="RefSeq" id="WP_129186220.1">
    <property type="nucleotide sequence ID" value="NZ_CP035493.1"/>
</dbReference>
<keyword evidence="1" id="KW-1133">Transmembrane helix</keyword>
<keyword evidence="1" id="KW-0472">Membrane</keyword>
<accession>A0A4P6FDZ4</accession>
<keyword evidence="1" id="KW-0812">Transmembrane</keyword>
<evidence type="ECO:0008006" key="4">
    <source>
        <dbReference type="Google" id="ProtNLM"/>
    </source>
</evidence>
<evidence type="ECO:0000313" key="3">
    <source>
        <dbReference type="Proteomes" id="UP000292118"/>
    </source>
</evidence>
<name>A0A4P6FDZ4_9MICO</name>
<proteinExistence type="predicted"/>
<reference evidence="2 3" key="1">
    <citation type="submission" date="2019-01" db="EMBL/GenBank/DDBJ databases">
        <title>Genome sequencing of strain FW10M-9.</title>
        <authorList>
            <person name="Heo J."/>
            <person name="Kim S.-J."/>
            <person name="Kim J.-S."/>
            <person name="Hong S.-B."/>
            <person name="Kwon S.-W."/>
        </authorList>
    </citation>
    <scope>NUCLEOTIDE SEQUENCE [LARGE SCALE GENOMIC DNA]</scope>
    <source>
        <strain evidence="2 3">FW10M-9</strain>
    </source>
</reference>
<evidence type="ECO:0000313" key="2">
    <source>
        <dbReference type="EMBL" id="QAY68818.1"/>
    </source>
</evidence>
<dbReference type="KEGG" id="xya:ET471_01110"/>
<feature type="transmembrane region" description="Helical" evidence="1">
    <location>
        <begin position="25"/>
        <end position="44"/>
    </location>
</feature>
<protein>
    <recommendedName>
        <fullName evidence="4">ATP synthase subunit I</fullName>
    </recommendedName>
</protein>
<dbReference type="AlphaFoldDB" id="A0A4P6FDZ4"/>
<gene>
    <name evidence="2" type="ORF">ET471_01110</name>
</gene>
<feature type="transmembrane region" description="Helical" evidence="1">
    <location>
        <begin position="50"/>
        <end position="72"/>
    </location>
</feature>
<keyword evidence="3" id="KW-1185">Reference proteome</keyword>
<feature type="transmembrane region" description="Helical" evidence="1">
    <location>
        <begin position="84"/>
        <end position="104"/>
    </location>
</feature>
<sequence length="144" mass="15111">MTNAPTPTPDPHAPERQVFRSALRATLLLLGGLTVVGVVVGLLVSGTQGVWGAVIGVLLAGFFCATTIWSLLRTVGSSPTAMAGFVMGSWMVKIVVLVVVLAVLRGRDFFDPYVLFGVVAVGAIGSAVLDYRAVTRGRIPYVQP</sequence>
<feature type="transmembrane region" description="Helical" evidence="1">
    <location>
        <begin position="110"/>
        <end position="129"/>
    </location>
</feature>
<organism evidence="2 3">
    <name type="scientific">Xylanimonas protaetiae</name>
    <dbReference type="NCBI Taxonomy" id="2509457"/>
    <lineage>
        <taxon>Bacteria</taxon>
        <taxon>Bacillati</taxon>
        <taxon>Actinomycetota</taxon>
        <taxon>Actinomycetes</taxon>
        <taxon>Micrococcales</taxon>
        <taxon>Promicromonosporaceae</taxon>
        <taxon>Xylanimonas</taxon>
    </lineage>
</organism>
<evidence type="ECO:0000256" key="1">
    <source>
        <dbReference type="SAM" id="Phobius"/>
    </source>
</evidence>
<dbReference type="OrthoDB" id="5148809at2"/>
<dbReference type="EMBL" id="CP035493">
    <property type="protein sequence ID" value="QAY68818.1"/>
    <property type="molecule type" value="Genomic_DNA"/>
</dbReference>